<accession>A0ABT8T5V3</accession>
<dbReference type="SUPFAM" id="SSF55909">
    <property type="entry name" value="Pentein"/>
    <property type="match status" value="1"/>
</dbReference>
<dbReference type="PANTHER" id="PTHR31377">
    <property type="entry name" value="AGMATINE DEIMINASE-RELATED"/>
    <property type="match status" value="1"/>
</dbReference>
<gene>
    <name evidence="2" type="ORF">Q2362_02900</name>
</gene>
<dbReference type="Pfam" id="PF04371">
    <property type="entry name" value="PAD_porph"/>
    <property type="match status" value="1"/>
</dbReference>
<proteinExistence type="predicted"/>
<dbReference type="RefSeq" id="WP_302243867.1">
    <property type="nucleotide sequence ID" value="NZ_JAULJQ010000003.1"/>
</dbReference>
<sequence length="324" mass="36553">MRAFGEWEEQSALLLALPNKNTDWAPYLKEILDSYYELITAASKYQKIILLAKDTKENSRFKMPNVEFAPVAVNDTWIRDYGVICADDGSSVRYYDFCFDAWGGKFESVLDNAANEELFRLGVLKGKRYEIPLVLEGGSVDFNGSGVMLTTTECLLNANRGSRDKQNLEFQLKELFGLEQIIWLENGEILGDDTDSHVDTLARFIDPHTIAYAACDDKADPHYLPLSKMKSELEKTGFDLVPLPLPKPVMFENRRLGATYANFIFINNALIVPTYGDKKADETALNALAKHVKNRDIIPIDARVFIRQNGSLHCSSQNIYKGSK</sequence>
<name>A0ABT8T5V3_9BACT</name>
<keyword evidence="1" id="KW-0378">Hydrolase</keyword>
<reference evidence="2 3" key="1">
    <citation type="submission" date="2023-06" db="EMBL/GenBank/DDBJ databases">
        <title>Campylobacter magnum sp. nov., isolated from cecal contents of domestic pigs (Sus scrofa domesticus).</title>
        <authorList>
            <person name="Papic B."/>
            <person name="Gruntar I."/>
        </authorList>
    </citation>
    <scope>NUCLEOTIDE SEQUENCE [LARGE SCALE GENOMIC DNA]</scope>
    <source>
        <strain evidence="3">34484-21</strain>
    </source>
</reference>
<evidence type="ECO:0000313" key="2">
    <source>
        <dbReference type="EMBL" id="MDO2409049.1"/>
    </source>
</evidence>
<dbReference type="InterPro" id="IPR007466">
    <property type="entry name" value="Peptidyl-Arg-deiminase_porph"/>
</dbReference>
<organism evidence="2 3">
    <name type="scientific">Campylobacter magnus</name>
    <dbReference type="NCBI Taxonomy" id="3026462"/>
    <lineage>
        <taxon>Bacteria</taxon>
        <taxon>Pseudomonadati</taxon>
        <taxon>Campylobacterota</taxon>
        <taxon>Epsilonproteobacteria</taxon>
        <taxon>Campylobacterales</taxon>
        <taxon>Campylobacteraceae</taxon>
        <taxon>Campylobacter</taxon>
    </lineage>
</organism>
<dbReference type="Proteomes" id="UP001171111">
    <property type="component" value="Unassembled WGS sequence"/>
</dbReference>
<evidence type="ECO:0000313" key="3">
    <source>
        <dbReference type="Proteomes" id="UP001171111"/>
    </source>
</evidence>
<keyword evidence="3" id="KW-1185">Reference proteome</keyword>
<evidence type="ECO:0000256" key="1">
    <source>
        <dbReference type="ARBA" id="ARBA00022801"/>
    </source>
</evidence>
<dbReference type="PANTHER" id="PTHR31377:SF0">
    <property type="entry name" value="AGMATINE DEIMINASE-RELATED"/>
    <property type="match status" value="1"/>
</dbReference>
<dbReference type="Gene3D" id="3.75.10.10">
    <property type="entry name" value="L-arginine/glycine Amidinotransferase, Chain A"/>
    <property type="match status" value="1"/>
</dbReference>
<dbReference type="EMBL" id="JAULJQ010000003">
    <property type="protein sequence ID" value="MDO2409049.1"/>
    <property type="molecule type" value="Genomic_DNA"/>
</dbReference>
<comment type="caution">
    <text evidence="2">The sequence shown here is derived from an EMBL/GenBank/DDBJ whole genome shotgun (WGS) entry which is preliminary data.</text>
</comment>
<protein>
    <submittedName>
        <fullName evidence="2">Agmatine deiminase family protein</fullName>
    </submittedName>
</protein>